<dbReference type="RefSeq" id="WP_014553640.1">
    <property type="nucleotide sequence ID" value="NC_017455.1"/>
</dbReference>
<evidence type="ECO:0000256" key="1">
    <source>
        <dbReference type="ARBA" id="ARBA00004613"/>
    </source>
</evidence>
<dbReference type="SUPFAM" id="SSF88713">
    <property type="entry name" value="Glycoside hydrolase/deacetylase"/>
    <property type="match status" value="1"/>
</dbReference>
<dbReference type="OrthoDB" id="9778320at2"/>
<organism evidence="4 5">
    <name type="scientific">Halanaerobium praevalens (strain ATCC 33744 / DSM 2228 / GSL)</name>
    <dbReference type="NCBI Taxonomy" id="572479"/>
    <lineage>
        <taxon>Bacteria</taxon>
        <taxon>Bacillati</taxon>
        <taxon>Bacillota</taxon>
        <taxon>Clostridia</taxon>
        <taxon>Halanaerobiales</taxon>
        <taxon>Halanaerobiaceae</taxon>
        <taxon>Halanaerobium</taxon>
    </lineage>
</organism>
<evidence type="ECO:0000313" key="4">
    <source>
        <dbReference type="EMBL" id="ADO77617.1"/>
    </source>
</evidence>
<dbReference type="Proteomes" id="UP000006866">
    <property type="component" value="Chromosome"/>
</dbReference>
<feature type="domain" description="NodB homology" evidence="3">
    <location>
        <begin position="29"/>
        <end position="103"/>
    </location>
</feature>
<dbReference type="AlphaFoldDB" id="E3DNR7"/>
<keyword evidence="5" id="KW-1185">Reference proteome</keyword>
<proteinExistence type="predicted"/>
<evidence type="ECO:0000313" key="5">
    <source>
        <dbReference type="Proteomes" id="UP000006866"/>
    </source>
</evidence>
<dbReference type="Gene3D" id="3.20.20.370">
    <property type="entry name" value="Glycoside hydrolase/deacetylase"/>
    <property type="match status" value="1"/>
</dbReference>
<accession>E3DNR7</accession>
<dbReference type="InterPro" id="IPR002509">
    <property type="entry name" value="NODB_dom"/>
</dbReference>
<dbReference type="GO" id="GO:0005576">
    <property type="term" value="C:extracellular region"/>
    <property type="evidence" value="ECO:0007669"/>
    <property type="project" value="UniProtKB-SubCell"/>
</dbReference>
<reference evidence="5" key="1">
    <citation type="submission" date="2010-10" db="EMBL/GenBank/DDBJ databases">
        <title>The complete genome of Halanaerobium praevalens DSM 2228.</title>
        <authorList>
            <consortium name="US DOE Joint Genome Institute (JGI-PGF)"/>
            <person name="Lucas S."/>
            <person name="Copeland A."/>
            <person name="Lapidus A."/>
            <person name="Glavina del Rio T."/>
            <person name="Dalin E."/>
            <person name="Tice H."/>
            <person name="Bruce D."/>
            <person name="Goodwin L."/>
            <person name="Pitluck S."/>
            <person name="Kyrpides N."/>
            <person name="Mavromatis K."/>
            <person name="Ivanova N."/>
            <person name="Ovchinnikova G."/>
            <person name="Chertkov O."/>
            <person name="Detter J.C."/>
            <person name="Han C."/>
            <person name="Larimer F."/>
            <person name="Land M."/>
            <person name="Hauser L."/>
            <person name="Markowitz V."/>
            <person name="Cheng J.-F."/>
            <person name="Hugenholtz P."/>
            <person name="Woyke T."/>
            <person name="Wu D."/>
            <person name="Tindall B."/>
            <person name="Pomrenke H.G."/>
            <person name="Brambilla E."/>
            <person name="Klenk H.-P."/>
            <person name="Eisen J.A."/>
        </authorList>
    </citation>
    <scope>NUCLEOTIDE SEQUENCE [LARGE SCALE GENOMIC DNA]</scope>
    <source>
        <strain evidence="5">ATCC 33744 / DSM 2228 / GSL</strain>
    </source>
</reference>
<dbReference type="STRING" id="572479.Hprae_1490"/>
<dbReference type="CDD" id="cd10970">
    <property type="entry name" value="CE4_DAC_u1_6s"/>
    <property type="match status" value="1"/>
</dbReference>
<comment type="subcellular location">
    <subcellularLocation>
        <location evidence="1">Secreted</location>
    </subcellularLocation>
</comment>
<dbReference type="EMBL" id="CP002175">
    <property type="protein sequence ID" value="ADO77617.1"/>
    <property type="molecule type" value="Genomic_DNA"/>
</dbReference>
<sequence>MFNKLKLIIIILFLIIILSPSVLAKDDLPAIIFVYDDGFQEDFELSFPIHAKYNIPAVVAVNSDYIGQKHWLKKKELLFLQAQGWEIANHGKKHTALILNSLTKNAKKNTKKIKVKNPFLIENSYEYVIYNTQTWVKEKIKIKKSGKKFIQLKAPLKNNYAKENTLIRLADSALQAEILESKRDLEKMGLIIDTFVFPYNGYYSHPLALVRKNYKAARSGYRHGEKFPKAFINYKPFSKYQLKAAVLETNLINEKDIFKLLKEVKEKNALLILYSHPHNKNFDLKRIEKIIKYALKNKIKISTFRELF</sequence>
<dbReference type="InterPro" id="IPR051398">
    <property type="entry name" value="Polysacch_Deacetylase"/>
</dbReference>
<reference evidence="4 5" key="2">
    <citation type="journal article" date="2011" name="Stand. Genomic Sci.">
        <title>Complete genome sequence of the extremely halophilic Halanaerobium praevalens type strain (GSL).</title>
        <authorList>
            <person name="Ivanova N."/>
            <person name="Sikorski J."/>
            <person name="Chertkov O."/>
            <person name="Nolan M."/>
            <person name="Lucas S."/>
            <person name="Hammon N."/>
            <person name="Deshpande S."/>
            <person name="Cheng J.F."/>
            <person name="Tapia R."/>
            <person name="Han C."/>
            <person name="Goodwin L."/>
            <person name="Pitluck S."/>
            <person name="Huntemann M."/>
            <person name="Liolios K."/>
            <person name="Pagani I."/>
            <person name="Mavromatis K."/>
            <person name="Ovchinikova G."/>
            <person name="Pati A."/>
            <person name="Chen A."/>
            <person name="Palaniappan K."/>
            <person name="Land M."/>
            <person name="Hauser L."/>
            <person name="Brambilla E.M."/>
            <person name="Kannan K.P."/>
            <person name="Rohde M."/>
            <person name="Tindall B.J."/>
            <person name="Goker M."/>
            <person name="Detter J.C."/>
            <person name="Woyke T."/>
            <person name="Bristow J."/>
            <person name="Eisen J.A."/>
            <person name="Markowitz V."/>
            <person name="Hugenholtz P."/>
            <person name="Kyrpides N.C."/>
            <person name="Klenk H.P."/>
            <person name="Lapidus A."/>
        </authorList>
    </citation>
    <scope>NUCLEOTIDE SEQUENCE [LARGE SCALE GENOMIC DNA]</scope>
    <source>
        <strain evidence="5">ATCC 33744 / DSM 2228 / GSL</strain>
    </source>
</reference>
<name>E3DNR7_HALPG</name>
<evidence type="ECO:0000256" key="2">
    <source>
        <dbReference type="ARBA" id="ARBA00022729"/>
    </source>
</evidence>
<dbReference type="HOGENOM" id="CLU_055389_0_0_9"/>
<protein>
    <submittedName>
        <fullName evidence="4">Polysaccharide deacetylase</fullName>
    </submittedName>
</protein>
<dbReference type="PANTHER" id="PTHR34216">
    <property type="match status" value="1"/>
</dbReference>
<dbReference type="PANTHER" id="PTHR34216:SF3">
    <property type="entry name" value="POLY-BETA-1,6-N-ACETYL-D-GLUCOSAMINE N-DEACETYLASE"/>
    <property type="match status" value="1"/>
</dbReference>
<dbReference type="eggNOG" id="COG0726">
    <property type="taxonomic scope" value="Bacteria"/>
</dbReference>
<evidence type="ECO:0000259" key="3">
    <source>
        <dbReference type="Pfam" id="PF01522"/>
    </source>
</evidence>
<gene>
    <name evidence="4" type="ordered locus">Hprae_1490</name>
</gene>
<dbReference type="InterPro" id="IPR011330">
    <property type="entry name" value="Glyco_hydro/deAcase_b/a-brl"/>
</dbReference>
<dbReference type="KEGG" id="hpk:Hprae_1490"/>
<dbReference type="PATRIC" id="fig|572479.3.peg.1510"/>
<dbReference type="Pfam" id="PF01522">
    <property type="entry name" value="Polysacc_deac_1"/>
    <property type="match status" value="1"/>
</dbReference>
<dbReference type="GO" id="GO:0016810">
    <property type="term" value="F:hydrolase activity, acting on carbon-nitrogen (but not peptide) bonds"/>
    <property type="evidence" value="ECO:0007669"/>
    <property type="project" value="InterPro"/>
</dbReference>
<keyword evidence="2" id="KW-0732">Signal</keyword>
<dbReference type="GO" id="GO:0005975">
    <property type="term" value="P:carbohydrate metabolic process"/>
    <property type="evidence" value="ECO:0007669"/>
    <property type="project" value="InterPro"/>
</dbReference>